<organism evidence="1 2">
    <name type="scientific">Gossypium mustelinum</name>
    <name type="common">Cotton</name>
    <name type="synonym">Gossypium caicoense</name>
    <dbReference type="NCBI Taxonomy" id="34275"/>
    <lineage>
        <taxon>Eukaryota</taxon>
        <taxon>Viridiplantae</taxon>
        <taxon>Streptophyta</taxon>
        <taxon>Embryophyta</taxon>
        <taxon>Tracheophyta</taxon>
        <taxon>Spermatophyta</taxon>
        <taxon>Magnoliopsida</taxon>
        <taxon>eudicotyledons</taxon>
        <taxon>Gunneridae</taxon>
        <taxon>Pentapetalae</taxon>
        <taxon>rosids</taxon>
        <taxon>malvids</taxon>
        <taxon>Malvales</taxon>
        <taxon>Malvaceae</taxon>
        <taxon>Malvoideae</taxon>
        <taxon>Gossypium</taxon>
    </lineage>
</organism>
<sequence>MVRTPFWVRTRQRRKALRRSGHGAVSVRSTRLQMAVLVQRGRISGVVRAEGAHGSTAP</sequence>
<proteinExistence type="predicted"/>
<reference evidence="1 2" key="1">
    <citation type="submission" date="2019-07" db="EMBL/GenBank/DDBJ databases">
        <title>WGS assembly of Gossypium mustelinum.</title>
        <authorList>
            <person name="Chen Z.J."/>
            <person name="Sreedasyam A."/>
            <person name="Ando A."/>
            <person name="Song Q."/>
            <person name="De L."/>
            <person name="Hulse-Kemp A."/>
            <person name="Ding M."/>
            <person name="Ye W."/>
            <person name="Kirkbride R."/>
            <person name="Jenkins J."/>
            <person name="Plott C."/>
            <person name="Lovell J."/>
            <person name="Lin Y.-M."/>
            <person name="Vaughn R."/>
            <person name="Liu B."/>
            <person name="Li W."/>
            <person name="Simpson S."/>
            <person name="Scheffler B."/>
            <person name="Saski C."/>
            <person name="Grover C."/>
            <person name="Hu G."/>
            <person name="Conover J."/>
            <person name="Carlson J."/>
            <person name="Shu S."/>
            <person name="Boston L."/>
            <person name="Williams M."/>
            <person name="Peterson D."/>
            <person name="Mcgee K."/>
            <person name="Jones D."/>
            <person name="Wendel J."/>
            <person name="Stelly D."/>
            <person name="Grimwood J."/>
            <person name="Schmutz J."/>
        </authorList>
    </citation>
    <scope>NUCLEOTIDE SEQUENCE [LARGE SCALE GENOMIC DNA]</scope>
    <source>
        <strain evidence="1">1408120.09</strain>
    </source>
</reference>
<evidence type="ECO:0000313" key="1">
    <source>
        <dbReference type="EMBL" id="TYJ40377.1"/>
    </source>
</evidence>
<name>A0A5D2ZN77_GOSMU</name>
<accession>A0A5D2ZN77</accession>
<evidence type="ECO:0000313" key="2">
    <source>
        <dbReference type="Proteomes" id="UP000323597"/>
    </source>
</evidence>
<dbReference type="EMBL" id="CM017639">
    <property type="protein sequence ID" value="TYJ40377.1"/>
    <property type="molecule type" value="Genomic_DNA"/>
</dbReference>
<dbReference type="Proteomes" id="UP000323597">
    <property type="component" value="Chromosome A04"/>
</dbReference>
<protein>
    <submittedName>
        <fullName evidence="1">Uncharacterized protein</fullName>
    </submittedName>
</protein>
<dbReference type="AlphaFoldDB" id="A0A5D2ZN77"/>
<gene>
    <name evidence="1" type="ORF">E1A91_A04G136900v1</name>
</gene>
<keyword evidence="2" id="KW-1185">Reference proteome</keyword>